<name>A0ABQ9CXA3_9PASS</name>
<evidence type="ECO:0000313" key="2">
    <source>
        <dbReference type="Proteomes" id="UP001145742"/>
    </source>
</evidence>
<evidence type="ECO:0000313" key="1">
    <source>
        <dbReference type="EMBL" id="KAJ7410899.1"/>
    </source>
</evidence>
<sequence length="141" mass="16374">MLTTDNLIFFHMFSNDIQEELFIHFKPCVQFYASYYKRDIEVLECVQRRTNKLVKDLQHRSYEEQLKELRSFSLEKRRLKVDLIPLYSYLKGGCSEMGLGLFSLVTTIEQEETGLSCIGGGLGNQDKILHEKNCQALKQAA</sequence>
<keyword evidence="2" id="KW-1185">Reference proteome</keyword>
<reference evidence="1" key="1">
    <citation type="submission" date="2019-10" db="EMBL/GenBank/DDBJ databases">
        <authorList>
            <person name="Soares A.E.R."/>
            <person name="Aleixo A."/>
            <person name="Schneider P."/>
            <person name="Miyaki C.Y."/>
            <person name="Schneider M.P."/>
            <person name="Mello C."/>
            <person name="Vasconcelos A.T.R."/>
        </authorList>
    </citation>
    <scope>NUCLEOTIDE SEQUENCE</scope>
    <source>
        <tissue evidence="1">Muscle</tissue>
    </source>
</reference>
<protein>
    <submittedName>
        <fullName evidence="1">Uncharacterized protein</fullName>
    </submittedName>
</protein>
<accession>A0ABQ9CXA3</accession>
<gene>
    <name evidence="1" type="ORF">WISP_105611</name>
</gene>
<organism evidence="1 2">
    <name type="scientific">Willisornis vidua</name>
    <name type="common">Xingu scale-backed antbird</name>
    <dbReference type="NCBI Taxonomy" id="1566151"/>
    <lineage>
        <taxon>Eukaryota</taxon>
        <taxon>Metazoa</taxon>
        <taxon>Chordata</taxon>
        <taxon>Craniata</taxon>
        <taxon>Vertebrata</taxon>
        <taxon>Euteleostomi</taxon>
        <taxon>Archelosauria</taxon>
        <taxon>Archosauria</taxon>
        <taxon>Dinosauria</taxon>
        <taxon>Saurischia</taxon>
        <taxon>Theropoda</taxon>
        <taxon>Coelurosauria</taxon>
        <taxon>Aves</taxon>
        <taxon>Neognathae</taxon>
        <taxon>Neoaves</taxon>
        <taxon>Telluraves</taxon>
        <taxon>Australaves</taxon>
        <taxon>Passeriformes</taxon>
        <taxon>Thamnophilidae</taxon>
        <taxon>Willisornis</taxon>
    </lineage>
</organism>
<comment type="caution">
    <text evidence="1">The sequence shown here is derived from an EMBL/GenBank/DDBJ whole genome shotgun (WGS) entry which is preliminary data.</text>
</comment>
<dbReference type="Proteomes" id="UP001145742">
    <property type="component" value="Unassembled WGS sequence"/>
</dbReference>
<dbReference type="EMBL" id="WHWB01034377">
    <property type="protein sequence ID" value="KAJ7410899.1"/>
    <property type="molecule type" value="Genomic_DNA"/>
</dbReference>
<proteinExistence type="predicted"/>